<accession>A0A657LTX1</accession>
<dbReference type="InterPro" id="IPR000600">
    <property type="entry name" value="ROK"/>
</dbReference>
<comment type="similarity">
    <text evidence="1">Belongs to the ROK (NagC/XylR) family.</text>
</comment>
<dbReference type="PANTHER" id="PTHR18964:SF149">
    <property type="entry name" value="BIFUNCTIONAL UDP-N-ACETYLGLUCOSAMINE 2-EPIMERASE_N-ACETYLMANNOSAMINE KINASE"/>
    <property type="match status" value="1"/>
</dbReference>
<dbReference type="Gene3D" id="1.10.10.10">
    <property type="entry name" value="Winged helix-like DNA-binding domain superfamily/Winged helix DNA-binding domain"/>
    <property type="match status" value="1"/>
</dbReference>
<dbReference type="Proteomes" id="UP000182661">
    <property type="component" value="Unassembled WGS sequence"/>
</dbReference>
<dbReference type="Pfam" id="PF13412">
    <property type="entry name" value="HTH_24"/>
    <property type="match status" value="1"/>
</dbReference>
<keyword evidence="3" id="KW-1185">Reference proteome</keyword>
<dbReference type="Gene3D" id="3.30.420.40">
    <property type="match status" value="2"/>
</dbReference>
<evidence type="ECO:0000256" key="1">
    <source>
        <dbReference type="ARBA" id="ARBA00006479"/>
    </source>
</evidence>
<dbReference type="AlphaFoldDB" id="A0A657LTX1"/>
<evidence type="ECO:0000313" key="2">
    <source>
        <dbReference type="EMBL" id="OJF96906.1"/>
    </source>
</evidence>
<dbReference type="Pfam" id="PF00480">
    <property type="entry name" value="ROK"/>
    <property type="match status" value="1"/>
</dbReference>
<name>A0A657LTX1_9HYPH</name>
<gene>
    <name evidence="2" type="ORF">AX760_03380</name>
</gene>
<organism evidence="2 3">
    <name type="scientific">Pararhizobium antarcticum</name>
    <dbReference type="NCBI Taxonomy" id="1798805"/>
    <lineage>
        <taxon>Bacteria</taxon>
        <taxon>Pseudomonadati</taxon>
        <taxon>Pseudomonadota</taxon>
        <taxon>Alphaproteobacteria</taxon>
        <taxon>Hyphomicrobiales</taxon>
        <taxon>Rhizobiaceae</taxon>
        <taxon>Rhizobium/Agrobacterium group</taxon>
        <taxon>Pararhizobium</taxon>
    </lineage>
</organism>
<dbReference type="RefSeq" id="WP_071833246.1">
    <property type="nucleotide sequence ID" value="NZ_LSRP01000085.1"/>
</dbReference>
<dbReference type="SUPFAM" id="SSF46785">
    <property type="entry name" value="Winged helix' DNA-binding domain"/>
    <property type="match status" value="1"/>
</dbReference>
<dbReference type="InterPro" id="IPR036390">
    <property type="entry name" value="WH_DNA-bd_sf"/>
</dbReference>
<dbReference type="SUPFAM" id="SSF53067">
    <property type="entry name" value="Actin-like ATPase domain"/>
    <property type="match status" value="1"/>
</dbReference>
<dbReference type="InterPro" id="IPR043129">
    <property type="entry name" value="ATPase_NBD"/>
</dbReference>
<proteinExistence type="inferred from homology"/>
<sequence>MLMKSSTELVRQQNSALVLSALRRSGPLSHTDISAQTGLASATVSVITAELERAHVIEKSEQPPHSGRGRPRVFFSQRRDCGYLIVVRISSDIVQYSMIDYSGTLIDRFEEPRNHGVAGTTDFVRSLLDSLDRLVLRSRLEKAQVLAISISSKGIVDSARPRLVWSPVFGSEVIDFAALLQPAWPAKVSLNNETLLVAQALGLRADKSGEAPFRALAALSLGHSIGVGVARKDRAGELEVTAPNFGHMLHSPSAGLCRCGSNGCIEAAAGFYGILRTAFEVPPDTIPAKFVPLAEMDKIAVSARQGNRMAGYAFRQAGIALGNGLSRMLSLYDRMPIFITGPGTRYFELLQKGIDEGLAQSHQVRQQGPPEISIIFDEQRLVFDGHLDRALTDIDHDIAALRLVSGSMGALRQEA</sequence>
<dbReference type="OrthoDB" id="9810372at2"/>
<dbReference type="InterPro" id="IPR036388">
    <property type="entry name" value="WH-like_DNA-bd_sf"/>
</dbReference>
<dbReference type="EMBL" id="LSRP01000085">
    <property type="protein sequence ID" value="OJF96906.1"/>
    <property type="molecule type" value="Genomic_DNA"/>
</dbReference>
<evidence type="ECO:0000313" key="3">
    <source>
        <dbReference type="Proteomes" id="UP000182661"/>
    </source>
</evidence>
<comment type="caution">
    <text evidence="2">The sequence shown here is derived from an EMBL/GenBank/DDBJ whole genome shotgun (WGS) entry which is preliminary data.</text>
</comment>
<protein>
    <submittedName>
        <fullName evidence="2">Transcriptional regulator</fullName>
    </submittedName>
</protein>
<reference evidence="2 3" key="1">
    <citation type="submission" date="2016-02" db="EMBL/GenBank/DDBJ databases">
        <title>Genome sequencing of a beta-galactosidase producing bacteria Rhizobium sp. 59.</title>
        <authorList>
            <person name="Wang D."/>
            <person name="Kot W."/>
            <person name="Qin Y."/>
            <person name="Hansen L."/>
            <person name="Naqvi K."/>
            <person name="Rensing C."/>
        </authorList>
    </citation>
    <scope>NUCLEOTIDE SEQUENCE [LARGE SCALE GENOMIC DNA]</scope>
    <source>
        <strain evidence="2 3">59</strain>
    </source>
</reference>
<dbReference type="PANTHER" id="PTHR18964">
    <property type="entry name" value="ROK (REPRESSOR, ORF, KINASE) FAMILY"/>
    <property type="match status" value="1"/>
</dbReference>